<dbReference type="CDD" id="cd00838">
    <property type="entry name" value="MPP_superfamily"/>
    <property type="match status" value="1"/>
</dbReference>
<dbReference type="InterPro" id="IPR024654">
    <property type="entry name" value="Calcineurin-like_PHP_lpxH"/>
</dbReference>
<dbReference type="SUPFAM" id="SSF56300">
    <property type="entry name" value="Metallo-dependent phosphatases"/>
    <property type="match status" value="1"/>
</dbReference>
<accession>A0A8J3YBT8</accession>
<protein>
    <submittedName>
        <fullName evidence="3">Metallophosphoesterase</fullName>
    </submittedName>
</protein>
<dbReference type="InterPro" id="IPR011152">
    <property type="entry name" value="Pesterase_MJ0912"/>
</dbReference>
<dbReference type="PIRSF" id="PIRSF000883">
    <property type="entry name" value="Pesterase_MJ0912"/>
    <property type="match status" value="1"/>
</dbReference>
<reference evidence="3" key="1">
    <citation type="submission" date="2021-01" db="EMBL/GenBank/DDBJ databases">
        <title>Whole genome shotgun sequence of Spirilliplanes yamanashiensis NBRC 15828.</title>
        <authorList>
            <person name="Komaki H."/>
            <person name="Tamura T."/>
        </authorList>
    </citation>
    <scope>NUCLEOTIDE SEQUENCE</scope>
    <source>
        <strain evidence="3">NBRC 15828</strain>
    </source>
</reference>
<organism evidence="3 4">
    <name type="scientific">Spirilliplanes yamanashiensis</name>
    <dbReference type="NCBI Taxonomy" id="42233"/>
    <lineage>
        <taxon>Bacteria</taxon>
        <taxon>Bacillati</taxon>
        <taxon>Actinomycetota</taxon>
        <taxon>Actinomycetes</taxon>
        <taxon>Micromonosporales</taxon>
        <taxon>Micromonosporaceae</taxon>
        <taxon>Spirilliplanes</taxon>
    </lineage>
</organism>
<proteinExistence type="inferred from homology"/>
<dbReference type="InterPro" id="IPR050126">
    <property type="entry name" value="Ap4A_hydrolase"/>
</dbReference>
<dbReference type="GO" id="GO:0016791">
    <property type="term" value="F:phosphatase activity"/>
    <property type="evidence" value="ECO:0007669"/>
    <property type="project" value="TreeGrafter"/>
</dbReference>
<feature type="domain" description="Calcineurin-like phosphoesterase" evidence="2">
    <location>
        <begin position="1"/>
        <end position="208"/>
    </location>
</feature>
<dbReference type="InterPro" id="IPR029052">
    <property type="entry name" value="Metallo-depent_PP-like"/>
</dbReference>
<dbReference type="Gene3D" id="3.60.21.10">
    <property type="match status" value="1"/>
</dbReference>
<dbReference type="AlphaFoldDB" id="A0A8J3YBT8"/>
<gene>
    <name evidence="3" type="ORF">Sya03_43560</name>
</gene>
<dbReference type="PANTHER" id="PTHR42850:SF2">
    <property type="entry name" value="BLL5683 PROTEIN"/>
    <property type="match status" value="1"/>
</dbReference>
<evidence type="ECO:0000313" key="3">
    <source>
        <dbReference type="EMBL" id="GIJ05004.1"/>
    </source>
</evidence>
<dbReference type="PANTHER" id="PTHR42850">
    <property type="entry name" value="METALLOPHOSPHOESTERASE"/>
    <property type="match status" value="1"/>
</dbReference>
<comment type="similarity">
    <text evidence="1">Belongs to the metallophosphoesterase superfamily. YfcE family.</text>
</comment>
<dbReference type="GO" id="GO:0005737">
    <property type="term" value="C:cytoplasm"/>
    <property type="evidence" value="ECO:0007669"/>
    <property type="project" value="TreeGrafter"/>
</dbReference>
<evidence type="ECO:0000259" key="2">
    <source>
        <dbReference type="Pfam" id="PF12850"/>
    </source>
</evidence>
<comment type="caution">
    <text evidence="3">The sequence shown here is derived from an EMBL/GenBank/DDBJ whole genome shotgun (WGS) entry which is preliminary data.</text>
</comment>
<dbReference type="Pfam" id="PF12850">
    <property type="entry name" value="Metallophos_2"/>
    <property type="match status" value="1"/>
</dbReference>
<dbReference type="EMBL" id="BOOY01000030">
    <property type="protein sequence ID" value="GIJ05004.1"/>
    <property type="molecule type" value="Genomic_DNA"/>
</dbReference>
<name>A0A8J3YBT8_9ACTN</name>
<dbReference type="RefSeq" id="WP_203940215.1">
    <property type="nucleotide sequence ID" value="NZ_BAAAGJ010000006.1"/>
</dbReference>
<keyword evidence="4" id="KW-1185">Reference proteome</keyword>
<evidence type="ECO:0000256" key="1">
    <source>
        <dbReference type="ARBA" id="ARBA00008950"/>
    </source>
</evidence>
<sequence length="275" mass="29190">MRYGIIADVHANAYALRTALDRLTAAGVDALLCAGDVVGYGAQPDECVALIAERDAHCVAGNHELLVLGRLDPGRAGRLARETTPWTRAALSPDARAYLAALPRVVQLPGLTLAHGAPADPTTYVREPAQARRELAELRRTGTPTGTLVLGHTHRPWLFGAATGTVPAPPGDPVALPPDDLTLVNPGSVGQSRQAERDPLARFALLDVGRRRVRFFAEPYDVPAAVAALRRHGLPRACLHVPPGPWRAVPRRAATLLRGAGRAVRAARAARAVRG</sequence>
<dbReference type="Proteomes" id="UP000652013">
    <property type="component" value="Unassembled WGS sequence"/>
</dbReference>
<evidence type="ECO:0000313" key="4">
    <source>
        <dbReference type="Proteomes" id="UP000652013"/>
    </source>
</evidence>